<reference evidence="1 2" key="1">
    <citation type="journal article" date="2016" name="PLoS Pathog.">
        <title>Biosynthesis of antibiotic leucinostatins in bio-control fungus Purpureocillium lilacinum and their inhibition on phytophthora revealed by genome mining.</title>
        <authorList>
            <person name="Wang G."/>
            <person name="Liu Z."/>
            <person name="Lin R."/>
            <person name="Li E."/>
            <person name="Mao Z."/>
            <person name="Ling J."/>
            <person name="Yang Y."/>
            <person name="Yin W.B."/>
            <person name="Xie B."/>
        </authorList>
    </citation>
    <scope>NUCLEOTIDE SEQUENCE [LARGE SCALE GENOMIC DNA]</scope>
    <source>
        <strain evidence="1">170</strain>
    </source>
</reference>
<dbReference type="RefSeq" id="XP_018137448.1">
    <property type="nucleotide sequence ID" value="XM_018288848.1"/>
</dbReference>
<evidence type="ECO:0008006" key="3">
    <source>
        <dbReference type="Google" id="ProtNLM"/>
    </source>
</evidence>
<organism evidence="1 2">
    <name type="scientific">Pochonia chlamydosporia 170</name>
    <dbReference type="NCBI Taxonomy" id="1380566"/>
    <lineage>
        <taxon>Eukaryota</taxon>
        <taxon>Fungi</taxon>
        <taxon>Dikarya</taxon>
        <taxon>Ascomycota</taxon>
        <taxon>Pezizomycotina</taxon>
        <taxon>Sordariomycetes</taxon>
        <taxon>Hypocreomycetidae</taxon>
        <taxon>Hypocreales</taxon>
        <taxon>Clavicipitaceae</taxon>
        <taxon>Pochonia</taxon>
    </lineage>
</organism>
<sequence length="261" mass="28656">MASLIRKIFKRKSQPPLACSVSLDEDGHPVGEDPDHQHTAACFTSFEALAIAELFQSQSCESCPPAIPAIHAATDNPNVLLLSYNVTLFDNSGWKDTFSSVQSDNRHRAYAKRWGRTSIFTPQLVVNGIADGTGRTKEDVHKIIHEAKDVTRARDWNLYIDSNDSEIRVDTDKLETTLHEVTVVLYESKDQSVKVGKGPNKGKKIVHRNVVTEVIKIGEWTGGNQTWQLPVSRRSLNQNTGAVAFIQEGGAGGPIIAAAKV</sequence>
<comment type="caution">
    <text evidence="1">The sequence shown here is derived from an EMBL/GenBank/DDBJ whole genome shotgun (WGS) entry which is preliminary data.</text>
</comment>
<dbReference type="OrthoDB" id="938668at2759"/>
<proteinExistence type="predicted"/>
<dbReference type="AlphaFoldDB" id="A0A179F1T9"/>
<dbReference type="EMBL" id="LSBJ02000011">
    <property type="protein sequence ID" value="OAQ59424.1"/>
    <property type="molecule type" value="Genomic_DNA"/>
</dbReference>
<dbReference type="InterPro" id="IPR010634">
    <property type="entry name" value="DUF1223"/>
</dbReference>
<dbReference type="PANTHER" id="PTHR36057:SF1">
    <property type="entry name" value="LIPOPROTEIN LIPID ATTACHMENT SITE-LIKE PROTEIN, PUTATIVE (DUF1223)-RELATED"/>
    <property type="match status" value="1"/>
</dbReference>
<accession>A0A179F1T9</accession>
<protein>
    <recommendedName>
        <fullName evidence="3">DUF1223-domain-containing protein</fullName>
    </recommendedName>
</protein>
<evidence type="ECO:0000313" key="2">
    <source>
        <dbReference type="Proteomes" id="UP000078397"/>
    </source>
</evidence>
<name>A0A179F1T9_METCM</name>
<dbReference type="InterPro" id="IPR036249">
    <property type="entry name" value="Thioredoxin-like_sf"/>
</dbReference>
<dbReference type="KEGG" id="pchm:VFPPC_10482"/>
<gene>
    <name evidence="1" type="ORF">VFPPC_10482</name>
</gene>
<keyword evidence="2" id="KW-1185">Reference proteome</keyword>
<dbReference type="Pfam" id="PF06764">
    <property type="entry name" value="DUF1223"/>
    <property type="match status" value="1"/>
</dbReference>
<dbReference type="Proteomes" id="UP000078397">
    <property type="component" value="Unassembled WGS sequence"/>
</dbReference>
<evidence type="ECO:0000313" key="1">
    <source>
        <dbReference type="EMBL" id="OAQ59424.1"/>
    </source>
</evidence>
<dbReference type="GeneID" id="28852842"/>
<dbReference type="PANTHER" id="PTHR36057">
    <property type="match status" value="1"/>
</dbReference>
<dbReference type="SUPFAM" id="SSF52833">
    <property type="entry name" value="Thioredoxin-like"/>
    <property type="match status" value="1"/>
</dbReference>